<comment type="caution">
    <text evidence="1">The sequence shown here is derived from an EMBL/GenBank/DDBJ whole genome shotgun (WGS) entry which is preliminary data.</text>
</comment>
<name>A0A5J4UR87_9EUKA</name>
<gene>
    <name evidence="1" type="ORF">EZS28_032169</name>
</gene>
<dbReference type="Proteomes" id="UP000324800">
    <property type="component" value="Unassembled WGS sequence"/>
</dbReference>
<accession>A0A5J4UR87</accession>
<dbReference type="AlphaFoldDB" id="A0A5J4UR87"/>
<protein>
    <submittedName>
        <fullName evidence="1">Uncharacterized protein</fullName>
    </submittedName>
</protein>
<reference evidence="1 2" key="1">
    <citation type="submission" date="2019-03" db="EMBL/GenBank/DDBJ databases">
        <title>Single cell metagenomics reveals metabolic interactions within the superorganism composed of flagellate Streblomastix strix and complex community of Bacteroidetes bacteria on its surface.</title>
        <authorList>
            <person name="Treitli S.C."/>
            <person name="Kolisko M."/>
            <person name="Husnik F."/>
            <person name="Keeling P."/>
            <person name="Hampl V."/>
        </authorList>
    </citation>
    <scope>NUCLEOTIDE SEQUENCE [LARGE SCALE GENOMIC DNA]</scope>
    <source>
        <strain evidence="1">ST1C</strain>
    </source>
</reference>
<proteinExistence type="predicted"/>
<organism evidence="1 2">
    <name type="scientific">Streblomastix strix</name>
    <dbReference type="NCBI Taxonomy" id="222440"/>
    <lineage>
        <taxon>Eukaryota</taxon>
        <taxon>Metamonada</taxon>
        <taxon>Preaxostyla</taxon>
        <taxon>Oxymonadida</taxon>
        <taxon>Streblomastigidae</taxon>
        <taxon>Streblomastix</taxon>
    </lineage>
</organism>
<evidence type="ECO:0000313" key="1">
    <source>
        <dbReference type="EMBL" id="KAA6372305.1"/>
    </source>
</evidence>
<sequence length="98" mass="11411">MSPVSSSNYTSDSSRANTVQTFPVVPEDQAQDGRETISIKSLCLCYSNFNKYMLQSQWVYVKQRAYTQWECRDMLIYIQTSIICVYMLEIREKGVQSE</sequence>
<dbReference type="EMBL" id="SNRW01013700">
    <property type="protein sequence ID" value="KAA6372305.1"/>
    <property type="molecule type" value="Genomic_DNA"/>
</dbReference>
<evidence type="ECO:0000313" key="2">
    <source>
        <dbReference type="Proteomes" id="UP000324800"/>
    </source>
</evidence>